<accession>A0ABS6SXX4</accession>
<dbReference type="PIRSF" id="PIRSF003085">
    <property type="entry name" value="CMAS"/>
    <property type="match status" value="1"/>
</dbReference>
<dbReference type="InterPro" id="IPR050723">
    <property type="entry name" value="CFA/CMAS"/>
</dbReference>
<dbReference type="InterPro" id="IPR057206">
    <property type="entry name" value="DUF7884"/>
</dbReference>
<evidence type="ECO:0000256" key="3">
    <source>
        <dbReference type="ARBA" id="ARBA00022679"/>
    </source>
</evidence>
<dbReference type="PANTHER" id="PTHR43667:SF1">
    <property type="entry name" value="CYCLOPROPANE-FATTY-ACYL-PHOSPHOLIPID SYNTHASE"/>
    <property type="match status" value="1"/>
</dbReference>
<comment type="caution">
    <text evidence="7">The sequence shown here is derived from an EMBL/GenBank/DDBJ whole genome shotgun (WGS) entry which is preliminary data.</text>
</comment>
<keyword evidence="3" id="KW-0808">Transferase</keyword>
<keyword evidence="8" id="KW-1185">Reference proteome</keyword>
<evidence type="ECO:0000256" key="5">
    <source>
        <dbReference type="ARBA" id="ARBA00023098"/>
    </source>
</evidence>
<keyword evidence="2" id="KW-0489">Methyltransferase</keyword>
<comment type="similarity">
    <text evidence="1">Belongs to the CFA/CMAS family.</text>
</comment>
<dbReference type="EMBL" id="JAHUZE010000001">
    <property type="protein sequence ID" value="MBV7377780.1"/>
    <property type="molecule type" value="Genomic_DNA"/>
</dbReference>
<dbReference type="RefSeq" id="WP_218390650.1">
    <property type="nucleotide sequence ID" value="NZ_JAHUZE010000001.1"/>
</dbReference>
<protein>
    <submittedName>
        <fullName evidence="7">Cyclopropane-fatty-acyl-phospholipid synthase family protein</fullName>
    </submittedName>
</protein>
<dbReference type="Pfam" id="PF25371">
    <property type="entry name" value="DUF7884"/>
    <property type="match status" value="1"/>
</dbReference>
<feature type="domain" description="DUF7884" evidence="6">
    <location>
        <begin position="7"/>
        <end position="71"/>
    </location>
</feature>
<dbReference type="Pfam" id="PF02353">
    <property type="entry name" value="CMAS"/>
    <property type="match status" value="1"/>
</dbReference>
<dbReference type="CDD" id="cd02440">
    <property type="entry name" value="AdoMet_MTases"/>
    <property type="match status" value="1"/>
</dbReference>
<evidence type="ECO:0000259" key="6">
    <source>
        <dbReference type="Pfam" id="PF25371"/>
    </source>
</evidence>
<proteinExistence type="inferred from homology"/>
<evidence type="ECO:0000256" key="1">
    <source>
        <dbReference type="ARBA" id="ARBA00010815"/>
    </source>
</evidence>
<reference evidence="7 8" key="1">
    <citation type="submission" date="2021-05" db="EMBL/GenBank/DDBJ databases">
        <title>Culturable bacteria isolated from Daya Bay.</title>
        <authorList>
            <person name="Zheng W."/>
            <person name="Yu S."/>
            <person name="Huang Y."/>
        </authorList>
    </citation>
    <scope>NUCLEOTIDE SEQUENCE [LARGE SCALE GENOMIC DNA]</scope>
    <source>
        <strain evidence="7 8">DP4N28-5</strain>
    </source>
</reference>
<evidence type="ECO:0000256" key="4">
    <source>
        <dbReference type="ARBA" id="ARBA00022691"/>
    </source>
</evidence>
<organism evidence="7 8">
    <name type="scientific">Maritimibacter dapengensis</name>
    <dbReference type="NCBI Taxonomy" id="2836868"/>
    <lineage>
        <taxon>Bacteria</taxon>
        <taxon>Pseudomonadati</taxon>
        <taxon>Pseudomonadota</taxon>
        <taxon>Alphaproteobacteria</taxon>
        <taxon>Rhodobacterales</taxon>
        <taxon>Roseobacteraceae</taxon>
        <taxon>Maritimibacter</taxon>
    </lineage>
</organism>
<evidence type="ECO:0000313" key="7">
    <source>
        <dbReference type="EMBL" id="MBV7377780.1"/>
    </source>
</evidence>
<name>A0ABS6SXX4_9RHOB</name>
<keyword evidence="5" id="KW-0443">Lipid metabolism</keyword>
<gene>
    <name evidence="7" type="ORF">KJP28_02505</name>
</gene>
<sequence>MWTALLDKSLSHFFRDGTLHLTYPDGSTRRYGQGQPEAHVRITDPSLIRSLVISPELAVGEGYMDGRAEIDDLRAFFRVAIPAIKGKSYHWAQRPFDFAKRMGRKLEQANTLVRAKANVAHHYDLSGELYDLFLDRDRQYSCAYWPEPDMTLDEAQEAKKQHIAKKLRLAPGMTVLDIGCGWGGMGLTLARDYGAKVVGVTLSTEQHAIAVKRAEEAGLSHLCDFRLQDYRDVTETFDRIVSVGMFEHVGAPHYNEYFGKVKDRLTEDGLALIHSIGHIGPPNYSDPWFNKYIFPGGYSPALSEMQAAVDHHRLVTQDVEALRIHYARTLGAWHDRFMARADEARALYDERFVRMWRYYLLSMEAAFTYGNLLVYQVQIGKTLTAAPITRDYLYTGHEANPANPAFAEAAE</sequence>
<dbReference type="Proteomes" id="UP000756530">
    <property type="component" value="Unassembled WGS sequence"/>
</dbReference>
<evidence type="ECO:0000313" key="8">
    <source>
        <dbReference type="Proteomes" id="UP000756530"/>
    </source>
</evidence>
<dbReference type="PANTHER" id="PTHR43667">
    <property type="entry name" value="CYCLOPROPANE-FATTY-ACYL-PHOSPHOLIPID SYNTHASE"/>
    <property type="match status" value="1"/>
</dbReference>
<keyword evidence="4" id="KW-0949">S-adenosyl-L-methionine</keyword>
<evidence type="ECO:0000256" key="2">
    <source>
        <dbReference type="ARBA" id="ARBA00022603"/>
    </source>
</evidence>
<dbReference type="InterPro" id="IPR003333">
    <property type="entry name" value="CMAS"/>
</dbReference>